<reference evidence="4" key="2">
    <citation type="journal article" date="2017" name="Nat. Plants">
        <title>The Aegilops tauschii genome reveals multiple impacts of transposons.</title>
        <authorList>
            <person name="Zhao G."/>
            <person name="Zou C."/>
            <person name="Li K."/>
            <person name="Wang K."/>
            <person name="Li T."/>
            <person name="Gao L."/>
            <person name="Zhang X."/>
            <person name="Wang H."/>
            <person name="Yang Z."/>
            <person name="Liu X."/>
            <person name="Jiang W."/>
            <person name="Mao L."/>
            <person name="Kong X."/>
            <person name="Jiao Y."/>
            <person name="Jia J."/>
        </authorList>
    </citation>
    <scope>NUCLEOTIDE SEQUENCE [LARGE SCALE GENOMIC DNA]</scope>
    <source>
        <strain evidence="4">cv. AL8/78</strain>
    </source>
</reference>
<dbReference type="EnsemblPlants" id="AET7Gv20872500.5">
    <property type="protein sequence ID" value="AET7Gv20872500.5"/>
    <property type="gene ID" value="AET7Gv20872500"/>
</dbReference>
<sequence length="148" mass="16763">LESLDYIVVACLPGISEEFLFRGALMPIFGLNWISALATGVFFGVLHLGNGRRYSFAIWGNICWPCLWLSNHSFLKHHSPNGFSLHKQYYWRFTLALQGQLRQRNVDWTVFPLEQKFSFATSTCSTSIECLVLTGLVVKSVNACIIRG</sequence>
<reference evidence="4" key="1">
    <citation type="journal article" date="2014" name="Science">
        <title>Ancient hybridizations among the ancestral genomes of bread wheat.</title>
        <authorList>
            <consortium name="International Wheat Genome Sequencing Consortium,"/>
            <person name="Marcussen T."/>
            <person name="Sandve S.R."/>
            <person name="Heier L."/>
            <person name="Spannagl M."/>
            <person name="Pfeifer M."/>
            <person name="Jakobsen K.S."/>
            <person name="Wulff B.B."/>
            <person name="Steuernagel B."/>
            <person name="Mayer K.F."/>
            <person name="Olsen O.A."/>
        </authorList>
    </citation>
    <scope>NUCLEOTIDE SEQUENCE [LARGE SCALE GENOMIC DNA]</scope>
    <source>
        <strain evidence="4">cv. AL8/78</strain>
    </source>
</reference>
<evidence type="ECO:0000313" key="4">
    <source>
        <dbReference type="Proteomes" id="UP000015105"/>
    </source>
</evidence>
<feature type="domain" description="CAAX prenyl protease 2/Lysostaphin resistance protein A-like" evidence="2">
    <location>
        <begin position="4"/>
        <end position="72"/>
    </location>
</feature>
<evidence type="ECO:0000313" key="3">
    <source>
        <dbReference type="EnsemblPlants" id="AET7Gv20872500.5"/>
    </source>
</evidence>
<protein>
    <recommendedName>
        <fullName evidence="2">CAAX prenyl protease 2/Lysostaphin resistance protein A-like domain-containing protein</fullName>
    </recommendedName>
</protein>
<organism evidence="3 4">
    <name type="scientific">Aegilops tauschii subsp. strangulata</name>
    <name type="common">Goatgrass</name>
    <dbReference type="NCBI Taxonomy" id="200361"/>
    <lineage>
        <taxon>Eukaryota</taxon>
        <taxon>Viridiplantae</taxon>
        <taxon>Streptophyta</taxon>
        <taxon>Embryophyta</taxon>
        <taxon>Tracheophyta</taxon>
        <taxon>Spermatophyta</taxon>
        <taxon>Magnoliopsida</taxon>
        <taxon>Liliopsida</taxon>
        <taxon>Poales</taxon>
        <taxon>Poaceae</taxon>
        <taxon>BOP clade</taxon>
        <taxon>Pooideae</taxon>
        <taxon>Triticodae</taxon>
        <taxon>Triticeae</taxon>
        <taxon>Triticinae</taxon>
        <taxon>Aegilops</taxon>
    </lineage>
</organism>
<reference evidence="3" key="4">
    <citation type="submission" date="2019-03" db="UniProtKB">
        <authorList>
            <consortium name="EnsemblPlants"/>
        </authorList>
    </citation>
    <scope>IDENTIFICATION</scope>
</reference>
<feature type="transmembrane region" description="Helical" evidence="1">
    <location>
        <begin position="24"/>
        <end position="46"/>
    </location>
</feature>
<dbReference type="Pfam" id="PF02517">
    <property type="entry name" value="Rce1-like"/>
    <property type="match status" value="1"/>
</dbReference>
<keyword evidence="1" id="KW-0472">Membrane</keyword>
<name>A0A453SA54_AEGTS</name>
<keyword evidence="1" id="KW-0812">Transmembrane</keyword>
<reference evidence="3" key="5">
    <citation type="journal article" date="2021" name="G3 (Bethesda)">
        <title>Aegilops tauschii genome assembly Aet v5.0 features greater sequence contiguity and improved annotation.</title>
        <authorList>
            <person name="Wang L."/>
            <person name="Zhu T."/>
            <person name="Rodriguez J.C."/>
            <person name="Deal K.R."/>
            <person name="Dubcovsky J."/>
            <person name="McGuire P.E."/>
            <person name="Lux T."/>
            <person name="Spannagl M."/>
            <person name="Mayer K.F.X."/>
            <person name="Baldrich P."/>
            <person name="Meyers B.C."/>
            <person name="Huo N."/>
            <person name="Gu Y.Q."/>
            <person name="Zhou H."/>
            <person name="Devos K.M."/>
            <person name="Bennetzen J.L."/>
            <person name="Unver T."/>
            <person name="Budak H."/>
            <person name="Gulick P.J."/>
            <person name="Galiba G."/>
            <person name="Kalapos B."/>
            <person name="Nelson D.R."/>
            <person name="Li P."/>
            <person name="You F.M."/>
            <person name="Luo M.C."/>
            <person name="Dvorak J."/>
        </authorList>
    </citation>
    <scope>NUCLEOTIDE SEQUENCE [LARGE SCALE GENOMIC DNA]</scope>
    <source>
        <strain evidence="3">cv. AL8/78</strain>
    </source>
</reference>
<dbReference type="GO" id="GO:0004175">
    <property type="term" value="F:endopeptidase activity"/>
    <property type="evidence" value="ECO:0007669"/>
    <property type="project" value="UniProtKB-ARBA"/>
</dbReference>
<dbReference type="Proteomes" id="UP000015105">
    <property type="component" value="Chromosome 7D"/>
</dbReference>
<keyword evidence="4" id="KW-1185">Reference proteome</keyword>
<dbReference type="GO" id="GO:0080120">
    <property type="term" value="P:CAAX-box protein maturation"/>
    <property type="evidence" value="ECO:0007669"/>
    <property type="project" value="UniProtKB-ARBA"/>
</dbReference>
<evidence type="ECO:0000259" key="2">
    <source>
        <dbReference type="Pfam" id="PF02517"/>
    </source>
</evidence>
<reference evidence="3" key="3">
    <citation type="journal article" date="2017" name="Nature">
        <title>Genome sequence of the progenitor of the wheat D genome Aegilops tauschii.</title>
        <authorList>
            <person name="Luo M.C."/>
            <person name="Gu Y.Q."/>
            <person name="Puiu D."/>
            <person name="Wang H."/>
            <person name="Twardziok S.O."/>
            <person name="Deal K.R."/>
            <person name="Huo N."/>
            <person name="Zhu T."/>
            <person name="Wang L."/>
            <person name="Wang Y."/>
            <person name="McGuire P.E."/>
            <person name="Liu S."/>
            <person name="Long H."/>
            <person name="Ramasamy R.K."/>
            <person name="Rodriguez J.C."/>
            <person name="Van S.L."/>
            <person name="Yuan L."/>
            <person name="Wang Z."/>
            <person name="Xia Z."/>
            <person name="Xiao L."/>
            <person name="Anderson O.D."/>
            <person name="Ouyang S."/>
            <person name="Liang Y."/>
            <person name="Zimin A.V."/>
            <person name="Pertea G."/>
            <person name="Qi P."/>
            <person name="Bennetzen J.L."/>
            <person name="Dai X."/>
            <person name="Dawson M.W."/>
            <person name="Muller H.G."/>
            <person name="Kugler K."/>
            <person name="Rivarola-Duarte L."/>
            <person name="Spannagl M."/>
            <person name="Mayer K.F.X."/>
            <person name="Lu F.H."/>
            <person name="Bevan M.W."/>
            <person name="Leroy P."/>
            <person name="Li P."/>
            <person name="You F.M."/>
            <person name="Sun Q."/>
            <person name="Liu Z."/>
            <person name="Lyons E."/>
            <person name="Wicker T."/>
            <person name="Salzberg S.L."/>
            <person name="Devos K.M."/>
            <person name="Dvorak J."/>
        </authorList>
    </citation>
    <scope>NUCLEOTIDE SEQUENCE [LARGE SCALE GENOMIC DNA]</scope>
    <source>
        <strain evidence="3">cv. AL8/78</strain>
    </source>
</reference>
<dbReference type="InterPro" id="IPR003675">
    <property type="entry name" value="Rce1/LyrA-like_dom"/>
</dbReference>
<dbReference type="PANTHER" id="PTHR43592:SF7">
    <property type="entry name" value="CAAX AMINO TERMINAL PROTEASE FAMILY PROTEIN"/>
    <property type="match status" value="1"/>
</dbReference>
<evidence type="ECO:0000256" key="1">
    <source>
        <dbReference type="SAM" id="Phobius"/>
    </source>
</evidence>
<dbReference type="Gramene" id="AET7Gv20872500.5">
    <property type="protein sequence ID" value="AET7Gv20872500.5"/>
    <property type="gene ID" value="AET7Gv20872500"/>
</dbReference>
<dbReference type="PANTHER" id="PTHR43592">
    <property type="entry name" value="CAAX AMINO TERMINAL PROTEASE"/>
    <property type="match status" value="1"/>
</dbReference>
<dbReference type="AlphaFoldDB" id="A0A453SA54"/>
<proteinExistence type="predicted"/>
<keyword evidence="1" id="KW-1133">Transmembrane helix</keyword>
<accession>A0A453SA54</accession>